<protein>
    <submittedName>
        <fullName evidence="2">Uncharacterized protein</fullName>
    </submittedName>
</protein>
<feature type="region of interest" description="Disordered" evidence="1">
    <location>
        <begin position="1"/>
        <end position="31"/>
    </location>
</feature>
<name>A0A117S2N2_9ACTN</name>
<organism evidence="2 3">
    <name type="scientific">Streptomyces dysideae</name>
    <dbReference type="NCBI Taxonomy" id="909626"/>
    <lineage>
        <taxon>Bacteria</taxon>
        <taxon>Bacillati</taxon>
        <taxon>Actinomycetota</taxon>
        <taxon>Actinomycetes</taxon>
        <taxon>Kitasatosporales</taxon>
        <taxon>Streptomycetaceae</taxon>
        <taxon>Streptomyces</taxon>
    </lineage>
</organism>
<proteinExistence type="predicted"/>
<reference evidence="2 3" key="1">
    <citation type="submission" date="2015-10" db="EMBL/GenBank/DDBJ databases">
        <title>Draft genome sequence of Streptomyces sp. RV15, isolated from a marine sponge.</title>
        <authorList>
            <person name="Ruckert C."/>
            <person name="Abdelmohsen U.R."/>
            <person name="Winkler A."/>
            <person name="Hentschel U."/>
            <person name="Kalinowski J."/>
            <person name="Kampfer P."/>
            <person name="Glaeser S."/>
        </authorList>
    </citation>
    <scope>NUCLEOTIDE SEQUENCE [LARGE SCALE GENOMIC DNA]</scope>
    <source>
        <strain evidence="2 3">RV15</strain>
    </source>
</reference>
<comment type="caution">
    <text evidence="2">The sequence shown here is derived from an EMBL/GenBank/DDBJ whole genome shotgun (WGS) entry which is preliminary data.</text>
</comment>
<dbReference type="AlphaFoldDB" id="A0A117S2N2"/>
<accession>A0A117S2N2</accession>
<evidence type="ECO:0000313" key="2">
    <source>
        <dbReference type="EMBL" id="KUO22384.1"/>
    </source>
</evidence>
<dbReference type="EMBL" id="LMXB01000017">
    <property type="protein sequence ID" value="KUO22384.1"/>
    <property type="molecule type" value="Genomic_DNA"/>
</dbReference>
<evidence type="ECO:0000313" key="3">
    <source>
        <dbReference type="Proteomes" id="UP000053260"/>
    </source>
</evidence>
<feature type="compositionally biased region" description="Basic and acidic residues" evidence="1">
    <location>
        <begin position="20"/>
        <end position="31"/>
    </location>
</feature>
<gene>
    <name evidence="2" type="ORF">AQJ91_04240</name>
</gene>
<dbReference type="RefSeq" id="WP_067016485.1">
    <property type="nucleotide sequence ID" value="NZ_KQ949076.1"/>
</dbReference>
<dbReference type="OrthoDB" id="4312565at2"/>
<sequence>MTHRARNEEPDTSLGSSADEPGRDAVPRRGDFLEFPGLMPAAGALVLLVVGPEAHEALVRALATSTAGLVR</sequence>
<evidence type="ECO:0000256" key="1">
    <source>
        <dbReference type="SAM" id="MobiDB-lite"/>
    </source>
</evidence>
<keyword evidence="3" id="KW-1185">Reference proteome</keyword>
<dbReference type="Proteomes" id="UP000053260">
    <property type="component" value="Unassembled WGS sequence"/>
</dbReference>